<evidence type="ECO:0008006" key="5">
    <source>
        <dbReference type="Google" id="ProtNLM"/>
    </source>
</evidence>
<proteinExistence type="predicted"/>
<evidence type="ECO:0000313" key="2">
    <source>
        <dbReference type="EMBL" id="GAB1221776.1"/>
    </source>
</evidence>
<dbReference type="Proteomes" id="UP001628156">
    <property type="component" value="Unassembled WGS sequence"/>
</dbReference>
<evidence type="ECO:0000313" key="3">
    <source>
        <dbReference type="EMBL" id="GAB1223213.1"/>
    </source>
</evidence>
<comment type="caution">
    <text evidence="2">The sequence shown here is derived from an EMBL/GenBank/DDBJ whole genome shotgun (WGS) entry which is preliminary data.</text>
</comment>
<evidence type="ECO:0000313" key="4">
    <source>
        <dbReference type="Proteomes" id="UP001628156"/>
    </source>
</evidence>
<reference evidence="2" key="2">
    <citation type="submission" date="2024-08" db="EMBL/GenBank/DDBJ databases">
        <title>Draft genome assembly of Entamoeba nuttalli using a combination of long-read and short-read sequencing data.</title>
        <authorList>
            <person name="Tanaka M."/>
            <person name="Tachibana H."/>
        </authorList>
    </citation>
    <scope>NUCLEOTIDE SEQUENCE</scope>
    <source>
        <strain evidence="2">P19-061405</strain>
    </source>
</reference>
<feature type="region of interest" description="Disordered" evidence="1">
    <location>
        <begin position="96"/>
        <end position="122"/>
    </location>
</feature>
<dbReference type="EMBL" id="BAAFRS010000138">
    <property type="protein sequence ID" value="GAB1223213.1"/>
    <property type="molecule type" value="Genomic_DNA"/>
</dbReference>
<gene>
    <name evidence="2" type="ORF">ENUP19_0084G0025</name>
    <name evidence="3" type="ORF">ENUP19_0138G0017</name>
</gene>
<name>A0ABQ0DG08_9EUKA</name>
<accession>A0ABQ0DG08</accession>
<reference evidence="2 4" key="1">
    <citation type="journal article" date="2019" name="PLoS Negl. Trop. Dis.">
        <title>Whole genome sequencing of Entamoeba nuttalli reveals mammalian host-related molecular signatures and a novel octapeptide-repeat surface protein.</title>
        <authorList>
            <person name="Tanaka M."/>
            <person name="Makiuchi T."/>
            <person name="Komiyama T."/>
            <person name="Shiina T."/>
            <person name="Osaki K."/>
            <person name="Tachibana H."/>
        </authorList>
    </citation>
    <scope>NUCLEOTIDE SEQUENCE [LARGE SCALE GENOMIC DNA]</scope>
    <source>
        <strain evidence="2 4">P19-061405</strain>
    </source>
</reference>
<keyword evidence="4" id="KW-1185">Reference proteome</keyword>
<organism evidence="2 4">
    <name type="scientific">Entamoeba nuttalli</name>
    <dbReference type="NCBI Taxonomy" id="412467"/>
    <lineage>
        <taxon>Eukaryota</taxon>
        <taxon>Amoebozoa</taxon>
        <taxon>Evosea</taxon>
        <taxon>Archamoebae</taxon>
        <taxon>Mastigamoebida</taxon>
        <taxon>Entamoebidae</taxon>
        <taxon>Entamoeba</taxon>
    </lineage>
</organism>
<protein>
    <recommendedName>
        <fullName evidence="5">Mediator complex subunit 4</fullName>
    </recommendedName>
</protein>
<dbReference type="EMBL" id="BAAFRS010000084">
    <property type="protein sequence ID" value="GAB1221776.1"/>
    <property type="molecule type" value="Genomic_DNA"/>
</dbReference>
<evidence type="ECO:0000256" key="1">
    <source>
        <dbReference type="SAM" id="MobiDB-lite"/>
    </source>
</evidence>
<sequence length="135" mass="15432">MDMIATGLDVLDRIEKIEKLRDEVQKIVDMNERVKQNNVYTIDEVIKYAKFISGTVAQQPPYPKMPSSLPYPYHIPVNVPTGVDLLENAGWNRDITAYSDSDESKEEQPKKEPEFEVDNDNDVVLMESSVSEEIL</sequence>